<keyword evidence="4" id="KW-0040">ANK repeat</keyword>
<dbReference type="PRINTS" id="PR00819">
    <property type="entry name" value="CBXCFQXSUPER"/>
</dbReference>
<dbReference type="Pfam" id="PF12796">
    <property type="entry name" value="Ank_2"/>
    <property type="match status" value="1"/>
</dbReference>
<evidence type="ECO:0000313" key="7">
    <source>
        <dbReference type="EMBL" id="KZV52338.1"/>
    </source>
</evidence>
<dbReference type="Gene3D" id="1.10.8.60">
    <property type="match status" value="1"/>
</dbReference>
<dbReference type="PROSITE" id="PS50297">
    <property type="entry name" value="ANK_REP_REGION"/>
    <property type="match status" value="1"/>
</dbReference>
<organism evidence="7 8">
    <name type="scientific">Dorcoceras hygrometricum</name>
    <dbReference type="NCBI Taxonomy" id="472368"/>
    <lineage>
        <taxon>Eukaryota</taxon>
        <taxon>Viridiplantae</taxon>
        <taxon>Streptophyta</taxon>
        <taxon>Embryophyta</taxon>
        <taxon>Tracheophyta</taxon>
        <taxon>Spermatophyta</taxon>
        <taxon>Magnoliopsida</taxon>
        <taxon>eudicotyledons</taxon>
        <taxon>Gunneridae</taxon>
        <taxon>Pentapetalae</taxon>
        <taxon>asterids</taxon>
        <taxon>lamiids</taxon>
        <taxon>Lamiales</taxon>
        <taxon>Gesneriaceae</taxon>
        <taxon>Didymocarpoideae</taxon>
        <taxon>Trichosporeae</taxon>
        <taxon>Loxocarpinae</taxon>
        <taxon>Dorcoceras</taxon>
    </lineage>
</organism>
<dbReference type="InterPro" id="IPR050773">
    <property type="entry name" value="CbxX/CfxQ_RuBisCO_ESX"/>
</dbReference>
<feature type="domain" description="AAA+ ATPase" evidence="6">
    <location>
        <begin position="265"/>
        <end position="402"/>
    </location>
</feature>
<evidence type="ECO:0000256" key="5">
    <source>
        <dbReference type="SAM" id="MobiDB-lite"/>
    </source>
</evidence>
<dbReference type="SMART" id="SM00382">
    <property type="entry name" value="AAA"/>
    <property type="match status" value="1"/>
</dbReference>
<dbReference type="InterPro" id="IPR003959">
    <property type="entry name" value="ATPase_AAA_core"/>
</dbReference>
<dbReference type="PANTHER" id="PTHR43392:SF2">
    <property type="entry name" value="AAA-TYPE ATPASE FAMILY PROTEIN _ ANKYRIN REPEAT FAMILY PROTEIN"/>
    <property type="match status" value="1"/>
</dbReference>
<keyword evidence="2" id="KW-0547">Nucleotide-binding</keyword>
<comment type="similarity">
    <text evidence="1">Belongs to the CbxX/CfxQ family.</text>
</comment>
<evidence type="ECO:0000256" key="2">
    <source>
        <dbReference type="ARBA" id="ARBA00022741"/>
    </source>
</evidence>
<dbReference type="GO" id="GO:0016887">
    <property type="term" value="F:ATP hydrolysis activity"/>
    <property type="evidence" value="ECO:0007669"/>
    <property type="project" value="InterPro"/>
</dbReference>
<dbReference type="InterPro" id="IPR036770">
    <property type="entry name" value="Ankyrin_rpt-contain_sf"/>
</dbReference>
<dbReference type="CDD" id="cd00009">
    <property type="entry name" value="AAA"/>
    <property type="match status" value="1"/>
</dbReference>
<dbReference type="Pfam" id="PF00023">
    <property type="entry name" value="Ank"/>
    <property type="match status" value="1"/>
</dbReference>
<evidence type="ECO:0000256" key="1">
    <source>
        <dbReference type="ARBA" id="ARBA00010378"/>
    </source>
</evidence>
<protein>
    <submittedName>
        <fullName evidence="7">Protein cfxQ</fullName>
    </submittedName>
</protein>
<dbReference type="EMBL" id="KQ991100">
    <property type="protein sequence ID" value="KZV52338.1"/>
    <property type="molecule type" value="Genomic_DNA"/>
</dbReference>
<dbReference type="SUPFAM" id="SSF48403">
    <property type="entry name" value="Ankyrin repeat"/>
    <property type="match status" value="1"/>
</dbReference>
<dbReference type="PANTHER" id="PTHR43392">
    <property type="entry name" value="AAA-TYPE ATPASE FAMILY PROTEIN / ANKYRIN REPEAT FAMILY PROTEIN"/>
    <property type="match status" value="1"/>
</dbReference>
<evidence type="ECO:0000259" key="6">
    <source>
        <dbReference type="SMART" id="SM00382"/>
    </source>
</evidence>
<sequence>MRIDDKNKYKNKNSSSGNSSDTVTIHSCAESGDLSGLVRFLVTNPSLVNERSTLILQTPLHASAGHNRYEIVKYLLEWRGSENVDLEATNVYGETPFHLAAKNGCVESARMLLDRGANVNARTNNQKTPLQLSVGFALRSGDNSIVKLLLQFNADCSAEDDEGKLAFNYIPTTGYEHEELRQLVRCGYGGHGNNNNDSTGYQNTEAPSNYNDDSFGIRAKMDEFEQELSKIVGLKTLKQQLKKWAKGVLLDEKRRAMGVDLGPRKLPHMAFLGNPGTGKTTVARILGKMLHSVGVLPSGNVIEVQRTDLVAEYLGQTGSKTRGKIEEAIGGILFVDEAYRLAPEQKGTGHSDYGFEALEEIMSVLEDGNLVVIFAGYTAPMKRVFSSNEGFFRRVTHHFQFDDYSSQDLAEMLMLNMTKQNQQSRLYGFKLESSCTFDAVVALIEKNTSEKLRNKMNGGLVDHLMNNARENLDSRLTFESKGDELFTIRLTDLEAGIKLLAASKGNI</sequence>
<dbReference type="InterPro" id="IPR027417">
    <property type="entry name" value="P-loop_NTPase"/>
</dbReference>
<dbReference type="SUPFAM" id="SSF52540">
    <property type="entry name" value="P-loop containing nucleoside triphosphate hydrolases"/>
    <property type="match status" value="1"/>
</dbReference>
<feature type="region of interest" description="Disordered" evidence="5">
    <location>
        <begin position="1"/>
        <end position="22"/>
    </location>
</feature>
<dbReference type="Proteomes" id="UP000250235">
    <property type="component" value="Unassembled WGS sequence"/>
</dbReference>
<reference evidence="7 8" key="1">
    <citation type="journal article" date="2015" name="Proc. Natl. Acad. Sci. U.S.A.">
        <title>The resurrection genome of Boea hygrometrica: A blueprint for survival of dehydration.</title>
        <authorList>
            <person name="Xiao L."/>
            <person name="Yang G."/>
            <person name="Zhang L."/>
            <person name="Yang X."/>
            <person name="Zhao S."/>
            <person name="Ji Z."/>
            <person name="Zhou Q."/>
            <person name="Hu M."/>
            <person name="Wang Y."/>
            <person name="Chen M."/>
            <person name="Xu Y."/>
            <person name="Jin H."/>
            <person name="Xiao X."/>
            <person name="Hu G."/>
            <person name="Bao F."/>
            <person name="Hu Y."/>
            <person name="Wan P."/>
            <person name="Li L."/>
            <person name="Deng X."/>
            <person name="Kuang T."/>
            <person name="Xiang C."/>
            <person name="Zhu J.K."/>
            <person name="Oliver M.J."/>
            <person name="He Y."/>
        </authorList>
    </citation>
    <scope>NUCLEOTIDE SEQUENCE [LARGE SCALE GENOMIC DNA]</scope>
    <source>
        <strain evidence="8">cv. XS01</strain>
    </source>
</reference>
<dbReference type="SMART" id="SM00248">
    <property type="entry name" value="ANK"/>
    <property type="match status" value="3"/>
</dbReference>
<proteinExistence type="inferred from homology"/>
<dbReference type="Gene3D" id="1.25.40.20">
    <property type="entry name" value="Ankyrin repeat-containing domain"/>
    <property type="match status" value="1"/>
</dbReference>
<gene>
    <name evidence="7" type="ORF">F511_38600</name>
</gene>
<dbReference type="GO" id="GO:0005524">
    <property type="term" value="F:ATP binding"/>
    <property type="evidence" value="ECO:0007669"/>
    <property type="project" value="UniProtKB-KW"/>
</dbReference>
<dbReference type="PRINTS" id="PR01415">
    <property type="entry name" value="ANKYRIN"/>
</dbReference>
<evidence type="ECO:0000256" key="4">
    <source>
        <dbReference type="PROSITE-ProRule" id="PRU00023"/>
    </source>
</evidence>
<keyword evidence="3" id="KW-0067">ATP-binding</keyword>
<name>A0A2Z7D4Z0_9LAMI</name>
<dbReference type="Pfam" id="PF00004">
    <property type="entry name" value="AAA"/>
    <property type="match status" value="1"/>
</dbReference>
<dbReference type="InterPro" id="IPR003593">
    <property type="entry name" value="AAA+_ATPase"/>
</dbReference>
<dbReference type="FunFam" id="3.40.50.300:FF:000216">
    <property type="entry name" value="Type VII secretion ATPase EccA"/>
    <property type="match status" value="1"/>
</dbReference>
<dbReference type="AlphaFoldDB" id="A0A2Z7D4Z0"/>
<dbReference type="PROSITE" id="PS50088">
    <property type="entry name" value="ANK_REPEAT"/>
    <property type="match status" value="1"/>
</dbReference>
<dbReference type="InterPro" id="IPR002110">
    <property type="entry name" value="Ankyrin_rpt"/>
</dbReference>
<dbReference type="OrthoDB" id="2423195at2759"/>
<evidence type="ECO:0000256" key="3">
    <source>
        <dbReference type="ARBA" id="ARBA00022840"/>
    </source>
</evidence>
<accession>A0A2Z7D4Z0</accession>
<evidence type="ECO:0000313" key="8">
    <source>
        <dbReference type="Proteomes" id="UP000250235"/>
    </source>
</evidence>
<keyword evidence="8" id="KW-1185">Reference proteome</keyword>
<feature type="repeat" description="ANK" evidence="4">
    <location>
        <begin position="92"/>
        <end position="124"/>
    </location>
</feature>
<dbReference type="Gene3D" id="3.40.50.300">
    <property type="entry name" value="P-loop containing nucleotide triphosphate hydrolases"/>
    <property type="match status" value="1"/>
</dbReference>
<dbReference type="InterPro" id="IPR000641">
    <property type="entry name" value="CbxX/CfxQ"/>
</dbReference>